<dbReference type="Pfam" id="PF03797">
    <property type="entry name" value="Autotransporter"/>
    <property type="match status" value="1"/>
</dbReference>
<dbReference type="RefSeq" id="WP_169587769.1">
    <property type="nucleotide sequence ID" value="NZ_JABBGK010000001.1"/>
</dbReference>
<dbReference type="Pfam" id="PF17963">
    <property type="entry name" value="Big_9"/>
    <property type="match status" value="3"/>
</dbReference>
<comment type="caution">
    <text evidence="3">The sequence shown here is derived from an EMBL/GenBank/DDBJ whole genome shotgun (WGS) entry which is preliminary data.</text>
</comment>
<feature type="domain" description="Autotransporter" evidence="2">
    <location>
        <begin position="909"/>
        <end position="1188"/>
    </location>
</feature>
<dbReference type="Pfam" id="PF05345">
    <property type="entry name" value="He_PIG"/>
    <property type="match status" value="4"/>
</dbReference>
<organism evidence="3 4">
    <name type="scientific">Rhizobium terricola</name>
    <dbReference type="NCBI Taxonomy" id="2728849"/>
    <lineage>
        <taxon>Bacteria</taxon>
        <taxon>Pseudomonadati</taxon>
        <taxon>Pseudomonadota</taxon>
        <taxon>Alphaproteobacteria</taxon>
        <taxon>Hyphomicrobiales</taxon>
        <taxon>Rhizobiaceae</taxon>
        <taxon>Rhizobium/Agrobacterium group</taxon>
        <taxon>Rhizobium</taxon>
    </lineage>
</organism>
<dbReference type="EMBL" id="JABBGK010000001">
    <property type="protein sequence ID" value="NML73438.1"/>
    <property type="molecule type" value="Genomic_DNA"/>
</dbReference>
<dbReference type="GO" id="GO:0016020">
    <property type="term" value="C:membrane"/>
    <property type="evidence" value="ECO:0007669"/>
    <property type="project" value="InterPro"/>
</dbReference>
<evidence type="ECO:0000313" key="3">
    <source>
        <dbReference type="EMBL" id="NML73438.1"/>
    </source>
</evidence>
<reference evidence="3 4" key="1">
    <citation type="submission" date="2020-04" db="EMBL/GenBank/DDBJ databases">
        <title>Rhizobium sp. S-51 isolated from soil.</title>
        <authorList>
            <person name="Dahal R.H."/>
        </authorList>
    </citation>
    <scope>NUCLEOTIDE SEQUENCE [LARGE SCALE GENOMIC DNA]</scope>
    <source>
        <strain evidence="3 4">S-51</strain>
    </source>
</reference>
<name>A0A7Y0FUJ6_9HYPH</name>
<dbReference type="Gene3D" id="2.40.128.130">
    <property type="entry name" value="Autotransporter beta-domain"/>
    <property type="match status" value="1"/>
</dbReference>
<protein>
    <submittedName>
        <fullName evidence="3">Autotransporter domain-containing protein</fullName>
    </submittedName>
</protein>
<dbReference type="InterPro" id="IPR015919">
    <property type="entry name" value="Cadherin-like_sf"/>
</dbReference>
<dbReference type="Proteomes" id="UP000541470">
    <property type="component" value="Unassembled WGS sequence"/>
</dbReference>
<sequence>MSIAITNLLRRFAVSALATLAFLFGSWQPSARAADIQHEVYSGESTRIVVNTYGQSAIGYDYPNGNVHGTLTMAPDASSDLIYTSSAGFVGTDVVKTTAYTDPVTWTAVGSDTHYITVKPRITFSASNWPNAKKGEVYSQSVTATYSASSTVVTYSVLDGSLPPGLGLDGSNGTISGTPTATGSWTFTYQALNADGYSSSQSMTLKVGPSATNHSMTVAANSSNNAVAFTVSGTEQVSAVSSAAHGTTSLSGSTGAYSPTAGYSGSDSFTYTVTDSASGLSSTATVFVTVTQPTLAIAPSALPDGVVGQSYSATLSASLGGPLDRFSVQSGSLPAGLTLTDGGILSGTPTQHGTSSFTVIVQDIYGATGTQSYDLVVAIAPPVAGSVNATVAANSTNNSITLSLSGGAASSVAVASAASHGTATASGTTITYTPTAGYSGSDSFTYTATNASGTSTAATVTVTVTAPTVAISPSSLPAGTAAVAYSQTFTAANGTAPYTFAVTSGSLPAGLTLSTGGTLSGTPTTPENPTFTVTATDHHGATGDQSYTLAIAIAAPVAGDVTTTVAANSSSNSVALSLTGGTASTVAIASAPGHGTATASGTSITYTPTAGYSGSDSFTYTATNASGTSTPATVTVTVTQPTLAISPTGTLTLRAGEAFSQTFSAANGTAPYDYSMSGTLPDGLTFVPSSGTLSGTPTENGSFSLTVTATDAYGASTSASVTLSIDEALPVAPTVTTATASGGTVTIDLTDGATGGPFTGATLVSLSPPSAGTAIITLGDTAASSGPAAFAAAMTSGRYRLQFKANPTYTGTAVATYTLTSAAGTSAPASVTLLVSARPVLNDDADMVGLVRAQATAAKRLAESQIDNVADHMKSLRGKVCLENSLSVALGDDGDGAAPVSANAGCSPITNGDLAFWAAGSVSLGDSESLDGESAFDYATVALTGGLDYRLTDTVIGGVAIGYSRDRTDIGSNGTTSRNRAMSATLYALYQPGGGFFVDGLAGVGLLDFDSLRITAANGAEAEAERTGRQVFAALTGGYDLKSGDLSLSTYGRLSGSRSVLDSVTETGADWENALLGRQEIDSLTATLGLSVGYDIDIDDLIVTPELTLDFSHDFLDSSETVVTYAEDGWPIDYVIPGESSSRNRVTVGFGVTVASGRAATLRGRYSATIDPGGLQSQRFSLDLSRQF</sequence>
<dbReference type="NCBIfam" id="NF012211">
    <property type="entry name" value="tand_rpt_95"/>
    <property type="match status" value="3"/>
</dbReference>
<gene>
    <name evidence="3" type="ORF">HHL25_04775</name>
</gene>
<keyword evidence="4" id="KW-1185">Reference proteome</keyword>
<dbReference type="SMART" id="SM00869">
    <property type="entry name" value="Autotransporter"/>
    <property type="match status" value="1"/>
</dbReference>
<dbReference type="PANTHER" id="PTHR37494">
    <property type="entry name" value="HEMAGGLUTININ"/>
    <property type="match status" value="1"/>
</dbReference>
<evidence type="ECO:0000259" key="2">
    <source>
        <dbReference type="PROSITE" id="PS51208"/>
    </source>
</evidence>
<dbReference type="AlphaFoldDB" id="A0A7Y0FUJ6"/>
<feature type="signal peptide" evidence="1">
    <location>
        <begin position="1"/>
        <end position="33"/>
    </location>
</feature>
<dbReference type="PANTHER" id="PTHR37494:SF1">
    <property type="entry name" value="STAPHYLOCOCCUS AUREUS SURFACE PROTEIN A"/>
    <property type="match status" value="1"/>
</dbReference>
<dbReference type="InterPro" id="IPR006644">
    <property type="entry name" value="Cadg"/>
</dbReference>
<dbReference type="InterPro" id="IPR013783">
    <property type="entry name" value="Ig-like_fold"/>
</dbReference>
<dbReference type="Gene3D" id="2.60.40.3440">
    <property type="match status" value="1"/>
</dbReference>
<feature type="chain" id="PRO_5030914659" evidence="1">
    <location>
        <begin position="34"/>
        <end position="1188"/>
    </location>
</feature>
<proteinExistence type="predicted"/>
<dbReference type="PROSITE" id="PS51208">
    <property type="entry name" value="AUTOTRANSPORTER"/>
    <property type="match status" value="1"/>
</dbReference>
<dbReference type="InterPro" id="IPR005546">
    <property type="entry name" value="Autotransporte_beta"/>
</dbReference>
<dbReference type="SUPFAM" id="SSF103515">
    <property type="entry name" value="Autotransporter"/>
    <property type="match status" value="1"/>
</dbReference>
<dbReference type="GO" id="GO:0005509">
    <property type="term" value="F:calcium ion binding"/>
    <property type="evidence" value="ECO:0007669"/>
    <property type="project" value="InterPro"/>
</dbReference>
<accession>A0A7Y0FUJ6</accession>
<evidence type="ECO:0000256" key="1">
    <source>
        <dbReference type="SAM" id="SignalP"/>
    </source>
</evidence>
<dbReference type="Gene3D" id="2.60.40.10">
    <property type="entry name" value="Immunoglobulins"/>
    <property type="match status" value="4"/>
</dbReference>
<dbReference type="InterPro" id="IPR036709">
    <property type="entry name" value="Autotransporte_beta_dom_sf"/>
</dbReference>
<dbReference type="SMART" id="SM00736">
    <property type="entry name" value="CADG"/>
    <property type="match status" value="1"/>
</dbReference>
<evidence type="ECO:0000313" key="4">
    <source>
        <dbReference type="Proteomes" id="UP000541470"/>
    </source>
</evidence>
<keyword evidence="1" id="KW-0732">Signal</keyword>
<dbReference type="SUPFAM" id="SSF49313">
    <property type="entry name" value="Cadherin-like"/>
    <property type="match status" value="4"/>
</dbReference>